<sequence length="143" mass="14389">MKRTILSIAAAGLVGVAMVSGADTGSASTPTDSGAKVVVKPTASTPSAATRAAIVKAVEKSPLLGEVPPTGVVVNRIRVSSVGGSWASALVAPRSSDVDPAQVVLHHTAKGWTVKDLGTDQVGCGMTTARVRSDLRLWGVCAS</sequence>
<protein>
    <recommendedName>
        <fullName evidence="4">Secreted protein</fullName>
    </recommendedName>
</protein>
<evidence type="ECO:0000313" key="3">
    <source>
        <dbReference type="Proteomes" id="UP001528912"/>
    </source>
</evidence>
<keyword evidence="1" id="KW-0732">Signal</keyword>
<evidence type="ECO:0008006" key="4">
    <source>
        <dbReference type="Google" id="ProtNLM"/>
    </source>
</evidence>
<feature type="chain" id="PRO_5046351168" description="Secreted protein" evidence="1">
    <location>
        <begin position="23"/>
        <end position="143"/>
    </location>
</feature>
<dbReference type="EMBL" id="JAROAV010000010">
    <property type="protein sequence ID" value="MDF8263239.1"/>
    <property type="molecule type" value="Genomic_DNA"/>
</dbReference>
<accession>A0ABT6C2R2</accession>
<comment type="caution">
    <text evidence="2">The sequence shown here is derived from an EMBL/GenBank/DDBJ whole genome shotgun (WGS) entry which is preliminary data.</text>
</comment>
<gene>
    <name evidence="2" type="ORF">P4R38_03125</name>
</gene>
<dbReference type="Proteomes" id="UP001528912">
    <property type="component" value="Unassembled WGS sequence"/>
</dbReference>
<dbReference type="RefSeq" id="WP_277191007.1">
    <property type="nucleotide sequence ID" value="NZ_JAROAV010000010.1"/>
</dbReference>
<name>A0ABT6C2R2_9MICO</name>
<feature type="signal peptide" evidence="1">
    <location>
        <begin position="1"/>
        <end position="22"/>
    </location>
</feature>
<reference evidence="2 3" key="1">
    <citation type="submission" date="2023-03" db="EMBL/GenBank/DDBJ databases">
        <title>YIM 133296 draft genome.</title>
        <authorList>
            <person name="Xiong L."/>
        </authorList>
    </citation>
    <scope>NUCLEOTIDE SEQUENCE [LARGE SCALE GENOMIC DNA]</scope>
    <source>
        <strain evidence="2 3">YIM 133296</strain>
    </source>
</reference>
<proteinExistence type="predicted"/>
<organism evidence="2 3">
    <name type="scientific">Luteipulveratus flavus</name>
    <dbReference type="NCBI Taxonomy" id="3031728"/>
    <lineage>
        <taxon>Bacteria</taxon>
        <taxon>Bacillati</taxon>
        <taxon>Actinomycetota</taxon>
        <taxon>Actinomycetes</taxon>
        <taxon>Micrococcales</taxon>
        <taxon>Dermacoccaceae</taxon>
        <taxon>Luteipulveratus</taxon>
    </lineage>
</organism>
<keyword evidence="3" id="KW-1185">Reference proteome</keyword>
<evidence type="ECO:0000256" key="1">
    <source>
        <dbReference type="SAM" id="SignalP"/>
    </source>
</evidence>
<evidence type="ECO:0000313" key="2">
    <source>
        <dbReference type="EMBL" id="MDF8263239.1"/>
    </source>
</evidence>